<reference evidence="2" key="1">
    <citation type="submission" date="2020-08" db="EMBL/GenBank/DDBJ databases">
        <title>Chromosome-level assembly of Southern catfish (Silurus meridionalis) provides insights into visual adaptation to the nocturnal and benthic lifestyles.</title>
        <authorList>
            <person name="Zhang Y."/>
            <person name="Wang D."/>
            <person name="Peng Z."/>
        </authorList>
    </citation>
    <scope>NUCLEOTIDE SEQUENCE</scope>
    <source>
        <strain evidence="2">SWU-2019-XX</strain>
        <tissue evidence="2">Muscle</tissue>
    </source>
</reference>
<comment type="caution">
    <text evidence="2">The sequence shown here is derived from an EMBL/GenBank/DDBJ whole genome shotgun (WGS) entry which is preliminary data.</text>
</comment>
<proteinExistence type="predicted"/>
<organism evidence="2 3">
    <name type="scientific">Silurus meridionalis</name>
    <name type="common">Southern catfish</name>
    <name type="synonym">Silurus soldatovi meridionalis</name>
    <dbReference type="NCBI Taxonomy" id="175797"/>
    <lineage>
        <taxon>Eukaryota</taxon>
        <taxon>Metazoa</taxon>
        <taxon>Chordata</taxon>
        <taxon>Craniata</taxon>
        <taxon>Vertebrata</taxon>
        <taxon>Euteleostomi</taxon>
        <taxon>Actinopterygii</taxon>
        <taxon>Neopterygii</taxon>
        <taxon>Teleostei</taxon>
        <taxon>Ostariophysi</taxon>
        <taxon>Siluriformes</taxon>
        <taxon>Siluridae</taxon>
        <taxon>Silurus</taxon>
    </lineage>
</organism>
<feature type="compositionally biased region" description="Acidic residues" evidence="1">
    <location>
        <begin position="57"/>
        <end position="68"/>
    </location>
</feature>
<name>A0A8T0AT80_SILME</name>
<feature type="compositionally biased region" description="Basic and acidic residues" evidence="1">
    <location>
        <begin position="69"/>
        <end position="79"/>
    </location>
</feature>
<sequence>MGVNGSAEIRHEHAACRSSLTGPSSTTFAAVKPPPLQGMMKGGPGKAMFFHSFPRTEEEEEAGEDEDEALKQEDEEKSVSGDPYVVVKLEDERDGGHEAERSAGSG</sequence>
<protein>
    <submittedName>
        <fullName evidence="2">Uncharacterized protein</fullName>
    </submittedName>
</protein>
<gene>
    <name evidence="2" type="ORF">HF521_006434</name>
</gene>
<evidence type="ECO:0000256" key="1">
    <source>
        <dbReference type="SAM" id="MobiDB-lite"/>
    </source>
</evidence>
<dbReference type="AlphaFoldDB" id="A0A8T0AT80"/>
<dbReference type="Proteomes" id="UP000606274">
    <property type="component" value="Unassembled WGS sequence"/>
</dbReference>
<evidence type="ECO:0000313" key="3">
    <source>
        <dbReference type="Proteomes" id="UP000606274"/>
    </source>
</evidence>
<dbReference type="EMBL" id="JABFDY010000016">
    <property type="protein sequence ID" value="KAF7696340.1"/>
    <property type="molecule type" value="Genomic_DNA"/>
</dbReference>
<feature type="compositionally biased region" description="Basic and acidic residues" evidence="1">
    <location>
        <begin position="88"/>
        <end position="106"/>
    </location>
</feature>
<keyword evidence="3" id="KW-1185">Reference proteome</keyword>
<feature type="compositionally biased region" description="Polar residues" evidence="1">
    <location>
        <begin position="18"/>
        <end position="28"/>
    </location>
</feature>
<feature type="region of interest" description="Disordered" evidence="1">
    <location>
        <begin position="1"/>
        <end position="106"/>
    </location>
</feature>
<evidence type="ECO:0000313" key="2">
    <source>
        <dbReference type="EMBL" id="KAF7696340.1"/>
    </source>
</evidence>
<accession>A0A8T0AT80</accession>